<dbReference type="PANTHER" id="PTHR11645">
    <property type="entry name" value="PYRROLINE-5-CARBOXYLATE REDUCTASE"/>
    <property type="match status" value="1"/>
</dbReference>
<keyword evidence="8" id="KW-1133">Transmembrane helix</keyword>
<keyword evidence="4" id="KW-0641">Proline biosynthesis</keyword>
<evidence type="ECO:0000256" key="3">
    <source>
        <dbReference type="ARBA" id="ARBA00012855"/>
    </source>
</evidence>
<feature type="domain" description="Pyrroline-5-carboxylate reductase catalytic N-terminal" evidence="9">
    <location>
        <begin position="17"/>
        <end position="112"/>
    </location>
</feature>
<feature type="binding site" evidence="7">
    <location>
        <begin position="20"/>
        <end position="25"/>
    </location>
    <ligand>
        <name>NADP(+)</name>
        <dbReference type="ChEBI" id="CHEBI:58349"/>
    </ligand>
</feature>
<dbReference type="InterPro" id="IPR036291">
    <property type="entry name" value="NAD(P)-bd_dom_sf"/>
</dbReference>
<keyword evidence="8" id="KW-0812">Transmembrane</keyword>
<dbReference type="NCBIfam" id="TIGR00112">
    <property type="entry name" value="proC"/>
    <property type="match status" value="1"/>
</dbReference>
<dbReference type="EC" id="1.5.1.2" evidence="3"/>
<dbReference type="PIRSF" id="PIRSF000193">
    <property type="entry name" value="Pyrrol-5-carb_rd"/>
    <property type="match status" value="1"/>
</dbReference>
<dbReference type="InterPro" id="IPR029036">
    <property type="entry name" value="P5CR_dimer"/>
</dbReference>
<dbReference type="Pfam" id="PF14748">
    <property type="entry name" value="P5CR_dimer"/>
    <property type="match status" value="1"/>
</dbReference>
<evidence type="ECO:0000259" key="9">
    <source>
        <dbReference type="Pfam" id="PF03807"/>
    </source>
</evidence>
<evidence type="ECO:0000256" key="5">
    <source>
        <dbReference type="ARBA" id="ARBA00022857"/>
    </source>
</evidence>
<dbReference type="InterPro" id="IPR000304">
    <property type="entry name" value="Pyrroline-COOH_reductase"/>
</dbReference>
<keyword evidence="8" id="KW-0472">Membrane</keyword>
<reference evidence="11 12" key="1">
    <citation type="submission" date="2015-04" db="EMBL/GenBank/DDBJ databases">
        <authorList>
            <person name="Syromyatnikov M.Y."/>
            <person name="Popov V.N."/>
        </authorList>
    </citation>
    <scope>NUCLEOTIDE SEQUENCE [LARGE SCALE GENOMIC DNA]</scope>
</reference>
<evidence type="ECO:0000256" key="7">
    <source>
        <dbReference type="PIRSR" id="PIRSR000193-1"/>
    </source>
</evidence>
<dbReference type="Pfam" id="PF03807">
    <property type="entry name" value="F420_oxidored"/>
    <property type="match status" value="1"/>
</dbReference>
<dbReference type="FunFam" id="1.10.3730.10:FF:000001">
    <property type="entry name" value="Pyrroline-5-carboxylate reductase"/>
    <property type="match status" value="1"/>
</dbReference>
<dbReference type="SUPFAM" id="SSF51735">
    <property type="entry name" value="NAD(P)-binding Rossmann-fold domains"/>
    <property type="match status" value="1"/>
</dbReference>
<keyword evidence="4" id="KW-0028">Amino-acid biosynthesis</keyword>
<gene>
    <name evidence="11" type="ORF">CLUMA_CG008120</name>
</gene>
<proteinExistence type="inferred from homology"/>
<dbReference type="HAMAP" id="MF_01925">
    <property type="entry name" value="P5C_reductase"/>
    <property type="match status" value="1"/>
</dbReference>
<keyword evidence="12" id="KW-1185">Reference proteome</keyword>
<dbReference type="GO" id="GO:0055129">
    <property type="term" value="P:L-proline biosynthetic process"/>
    <property type="evidence" value="ECO:0007669"/>
    <property type="project" value="UniProtKB-UniPathway"/>
</dbReference>
<evidence type="ECO:0000259" key="10">
    <source>
        <dbReference type="Pfam" id="PF14748"/>
    </source>
</evidence>
<dbReference type="PROSITE" id="PS51257">
    <property type="entry name" value="PROKAR_LIPOPROTEIN"/>
    <property type="match status" value="1"/>
</dbReference>
<evidence type="ECO:0000256" key="2">
    <source>
        <dbReference type="ARBA" id="ARBA00005525"/>
    </source>
</evidence>
<dbReference type="Proteomes" id="UP000183832">
    <property type="component" value="Unassembled WGS sequence"/>
</dbReference>
<sequence length="297" mass="32255">MDNIKEFNAKSAFPYALGFIGCGNMAYAIVSGLIKAKLFEETSIIVSGTKMESFERWTHFNVAKTLKNKEVVEKSQITFLCVKPNVANAIANSMGKDVTTSPNQTFVSILAGKSLEDIKDIFKNLQHLNFIRAMPNTPLMVCAGATALTADDVRSESSLRNFEVIKSIFKTLGIVEIVDENKFHAITGLSGSGPAYIYIMIEALSDAGVKQGLPRDLATKFAAQTVFGASKTLLETGLHPGQAKDQVTSAGGTTIYGLHELEKGRIRDSLINAVEAATKRSEEMSKYVAPMNIFISK</sequence>
<dbReference type="SUPFAM" id="SSF48179">
    <property type="entry name" value="6-phosphogluconate dehydrogenase C-terminal domain-like"/>
    <property type="match status" value="1"/>
</dbReference>
<name>A0A1J1I4U9_9DIPT</name>
<dbReference type="STRING" id="568069.A0A1J1I4U9"/>
<evidence type="ECO:0000256" key="4">
    <source>
        <dbReference type="ARBA" id="ARBA00022650"/>
    </source>
</evidence>
<keyword evidence="5 7" id="KW-0521">NADP</keyword>
<comment type="similarity">
    <text evidence="2">Belongs to the pyrroline-5-carboxylate reductase family.</text>
</comment>
<dbReference type="AlphaFoldDB" id="A0A1J1I4U9"/>
<dbReference type="Gene3D" id="1.10.3730.10">
    <property type="entry name" value="ProC C-terminal domain-like"/>
    <property type="match status" value="1"/>
</dbReference>
<comment type="pathway">
    <text evidence="1">Amino-acid biosynthesis; L-proline biosynthesis; L-proline from L-glutamate 5-semialdehyde: step 1/1.</text>
</comment>
<dbReference type="EMBL" id="CVRI01000039">
    <property type="protein sequence ID" value="CRK94620.1"/>
    <property type="molecule type" value="Genomic_DNA"/>
</dbReference>
<dbReference type="GO" id="GO:0004735">
    <property type="term" value="F:pyrroline-5-carboxylate reductase activity"/>
    <property type="evidence" value="ECO:0007669"/>
    <property type="project" value="UniProtKB-EC"/>
</dbReference>
<evidence type="ECO:0000313" key="11">
    <source>
        <dbReference type="EMBL" id="CRK94620.1"/>
    </source>
</evidence>
<dbReference type="InterPro" id="IPR028939">
    <property type="entry name" value="P5C_Rdtase_cat_N"/>
</dbReference>
<feature type="binding site" evidence="7">
    <location>
        <position position="68"/>
    </location>
    <ligand>
        <name>NADPH</name>
        <dbReference type="ChEBI" id="CHEBI:57783"/>
    </ligand>
</feature>
<dbReference type="UniPathway" id="UPA00098">
    <property type="reaction ID" value="UER00361"/>
</dbReference>
<organism evidence="11 12">
    <name type="scientific">Clunio marinus</name>
    <dbReference type="NCBI Taxonomy" id="568069"/>
    <lineage>
        <taxon>Eukaryota</taxon>
        <taxon>Metazoa</taxon>
        <taxon>Ecdysozoa</taxon>
        <taxon>Arthropoda</taxon>
        <taxon>Hexapoda</taxon>
        <taxon>Insecta</taxon>
        <taxon>Pterygota</taxon>
        <taxon>Neoptera</taxon>
        <taxon>Endopterygota</taxon>
        <taxon>Diptera</taxon>
        <taxon>Nematocera</taxon>
        <taxon>Chironomoidea</taxon>
        <taxon>Chironomidae</taxon>
        <taxon>Clunio</taxon>
    </lineage>
</organism>
<keyword evidence="6" id="KW-0560">Oxidoreductase</keyword>
<evidence type="ECO:0000256" key="8">
    <source>
        <dbReference type="SAM" id="Phobius"/>
    </source>
</evidence>
<evidence type="ECO:0000313" key="12">
    <source>
        <dbReference type="Proteomes" id="UP000183832"/>
    </source>
</evidence>
<dbReference type="OrthoDB" id="10263291at2759"/>
<accession>A0A1J1I4U9</accession>
<dbReference type="InterPro" id="IPR008927">
    <property type="entry name" value="6-PGluconate_DH-like_C_sf"/>
</dbReference>
<evidence type="ECO:0000256" key="1">
    <source>
        <dbReference type="ARBA" id="ARBA00005205"/>
    </source>
</evidence>
<dbReference type="Gene3D" id="3.40.50.720">
    <property type="entry name" value="NAD(P)-binding Rossmann-like Domain"/>
    <property type="match status" value="1"/>
</dbReference>
<dbReference type="PANTHER" id="PTHR11645:SF69">
    <property type="entry name" value="PYRROLINE-5-CARBOXYLATE REDUCTASE"/>
    <property type="match status" value="1"/>
</dbReference>
<evidence type="ECO:0000256" key="6">
    <source>
        <dbReference type="ARBA" id="ARBA00023002"/>
    </source>
</evidence>
<feature type="domain" description="Pyrroline-5-carboxylate reductase dimerisation" evidence="10">
    <location>
        <begin position="180"/>
        <end position="284"/>
    </location>
</feature>
<feature type="transmembrane region" description="Helical" evidence="8">
    <location>
        <begin position="12"/>
        <end position="34"/>
    </location>
</feature>
<protein>
    <recommendedName>
        <fullName evidence="3">pyrroline-5-carboxylate reductase</fullName>
        <ecNumber evidence="3">1.5.1.2</ecNumber>
    </recommendedName>
</protein>